<evidence type="ECO:0000256" key="2">
    <source>
        <dbReference type="ARBA" id="ARBA00022723"/>
    </source>
</evidence>
<keyword evidence="7 10" id="KW-0238">DNA-binding</keyword>
<evidence type="ECO:0000256" key="6">
    <source>
        <dbReference type="ARBA" id="ARBA00023118"/>
    </source>
</evidence>
<feature type="binding site" evidence="10">
    <location>
        <position position="236"/>
    </location>
    <ligand>
        <name>Mn(2+)</name>
        <dbReference type="ChEBI" id="CHEBI:29035"/>
    </ligand>
</feature>
<dbReference type="EMBL" id="JACSIT010000100">
    <property type="protein sequence ID" value="MBC6994623.1"/>
    <property type="molecule type" value="Genomic_DNA"/>
</dbReference>
<keyword evidence="5 10" id="KW-0460">Magnesium</keyword>
<comment type="similarity">
    <text evidence="10">Belongs to the CRISPR-associated endonuclease Cas1 family.</text>
</comment>
<comment type="caution">
    <text evidence="11">The sequence shown here is derived from an EMBL/GenBank/DDBJ whole genome shotgun (WGS) entry which is preliminary data.</text>
</comment>
<comment type="cofactor">
    <cofactor evidence="10">
        <name>Mg(2+)</name>
        <dbReference type="ChEBI" id="CHEBI:18420"/>
    </cofactor>
    <cofactor evidence="10">
        <name>Mn(2+)</name>
        <dbReference type="ChEBI" id="CHEBI:29035"/>
    </cofactor>
</comment>
<dbReference type="Gene3D" id="3.100.10.20">
    <property type="entry name" value="CRISPR-associated endonuclease Cas1, N-terminal domain"/>
    <property type="match status" value="1"/>
</dbReference>
<dbReference type="CDD" id="cd09634">
    <property type="entry name" value="Cas1_I-II-III"/>
    <property type="match status" value="1"/>
</dbReference>
<evidence type="ECO:0000256" key="8">
    <source>
        <dbReference type="ARBA" id="ARBA00023211"/>
    </source>
</evidence>
<dbReference type="Gene3D" id="1.20.120.920">
    <property type="entry name" value="CRISPR-associated endonuclease Cas1, C-terminal domain"/>
    <property type="match status" value="1"/>
</dbReference>
<dbReference type="InterPro" id="IPR042206">
    <property type="entry name" value="CRISPR-assoc_Cas1_C"/>
</dbReference>
<evidence type="ECO:0000256" key="7">
    <source>
        <dbReference type="ARBA" id="ARBA00023125"/>
    </source>
</evidence>
<gene>
    <name evidence="10 11" type="primary">cas1</name>
    <name evidence="11" type="ORF">H9S92_10645</name>
</gene>
<dbReference type="RefSeq" id="WP_187466691.1">
    <property type="nucleotide sequence ID" value="NZ_JACSIT010000100.1"/>
</dbReference>
<dbReference type="NCBIfam" id="TIGR00287">
    <property type="entry name" value="cas1"/>
    <property type="match status" value="1"/>
</dbReference>
<protein>
    <recommendedName>
        <fullName evidence="10">CRISPR-associated endonuclease Cas1</fullName>
        <ecNumber evidence="10">3.1.-.-</ecNumber>
    </recommendedName>
</protein>
<dbReference type="EC" id="3.1.-.-" evidence="10"/>
<comment type="function">
    <text evidence="10">CRISPR (clustered regularly interspaced short palindromic repeat), is an adaptive immune system that provides protection against mobile genetic elements (viruses, transposable elements and conjugative plasmids). CRISPR clusters contain spacers, sequences complementary to antecedent mobile elements, and target invading nucleic acids. CRISPR clusters are transcribed and processed into CRISPR RNA (crRNA). Acts as a dsDNA endonuclease. Involved in the integration of spacer DNA into the CRISPR cassette.</text>
</comment>
<keyword evidence="6 10" id="KW-0051">Antiviral defense</keyword>
<keyword evidence="3 10" id="KW-0255">Endonuclease</keyword>
<keyword evidence="4 10" id="KW-0378">Hydrolase</keyword>
<dbReference type="GO" id="GO:0046872">
    <property type="term" value="F:metal ion binding"/>
    <property type="evidence" value="ECO:0007669"/>
    <property type="project" value="UniProtKB-UniRule"/>
</dbReference>
<sequence length="342" mass="38189">MQIYLNSFGTYLHVKDAMFEIRVPNERGGTTSHHLAAKKVTAIILTVAGALSSDAVRLALAHNVDLILADHSGQPLGRFWHAKLGSTTKIRKQQLAASIGPLGLGYTGSWLTAKIAAQADFLKDLKKHRKHAHELLDERRSRLLELAASIETCVRTATRTDEIADTLRGLEGTAGRLYWQTLSALTPEPYQFAGRSFRPAADPFNAFINYGYGILYARVEKALMTAGLDPYVGFMHRDDYNQKSMVFDFIEPYRPWVDRVVFRLFSGKQVNTTHYGDLAGGVTLEKPGKELLISALGEYLDGDKVRHHQRVRSRANGMLADAHRFAQELLGKDLQDLEIVEL</sequence>
<feature type="binding site" evidence="10">
    <location>
        <position position="251"/>
    </location>
    <ligand>
        <name>Mn(2+)</name>
        <dbReference type="ChEBI" id="CHEBI:29035"/>
    </ligand>
</feature>
<evidence type="ECO:0000256" key="9">
    <source>
        <dbReference type="ARBA" id="ARBA00038592"/>
    </source>
</evidence>
<dbReference type="InterPro" id="IPR050646">
    <property type="entry name" value="Cas1"/>
</dbReference>
<organism evidence="11 12">
    <name type="scientific">Neolewinella lacunae</name>
    <dbReference type="NCBI Taxonomy" id="1517758"/>
    <lineage>
        <taxon>Bacteria</taxon>
        <taxon>Pseudomonadati</taxon>
        <taxon>Bacteroidota</taxon>
        <taxon>Saprospiria</taxon>
        <taxon>Saprospirales</taxon>
        <taxon>Lewinellaceae</taxon>
        <taxon>Neolewinella</taxon>
    </lineage>
</organism>
<evidence type="ECO:0000256" key="10">
    <source>
        <dbReference type="HAMAP-Rule" id="MF_01470"/>
    </source>
</evidence>
<keyword evidence="1 10" id="KW-0540">Nuclease</keyword>
<dbReference type="Pfam" id="PF01867">
    <property type="entry name" value="Cas_Cas1"/>
    <property type="match status" value="1"/>
</dbReference>
<dbReference type="GO" id="GO:0016787">
    <property type="term" value="F:hydrolase activity"/>
    <property type="evidence" value="ECO:0007669"/>
    <property type="project" value="UniProtKB-KW"/>
</dbReference>
<reference evidence="11" key="1">
    <citation type="submission" date="2020-08" db="EMBL/GenBank/DDBJ databases">
        <title>Lewinella bacteria from marine environments.</title>
        <authorList>
            <person name="Zhong Y."/>
        </authorList>
    </citation>
    <scope>NUCLEOTIDE SEQUENCE</scope>
    <source>
        <strain evidence="11">KCTC 42187</strain>
    </source>
</reference>
<evidence type="ECO:0000313" key="11">
    <source>
        <dbReference type="EMBL" id="MBC6994623.1"/>
    </source>
</evidence>
<dbReference type="InterPro" id="IPR042211">
    <property type="entry name" value="CRISPR-assoc_Cas1_N"/>
</dbReference>
<evidence type="ECO:0000256" key="1">
    <source>
        <dbReference type="ARBA" id="ARBA00022722"/>
    </source>
</evidence>
<dbReference type="PANTHER" id="PTHR34353:SF2">
    <property type="entry name" value="CRISPR-ASSOCIATED ENDONUCLEASE CAS1 1"/>
    <property type="match status" value="1"/>
</dbReference>
<dbReference type="GO" id="GO:0043571">
    <property type="term" value="P:maintenance of CRISPR repeat elements"/>
    <property type="evidence" value="ECO:0007669"/>
    <property type="project" value="UniProtKB-UniRule"/>
</dbReference>
<dbReference type="GO" id="GO:0003677">
    <property type="term" value="F:DNA binding"/>
    <property type="evidence" value="ECO:0007669"/>
    <property type="project" value="UniProtKB-KW"/>
</dbReference>
<dbReference type="GO" id="GO:0051607">
    <property type="term" value="P:defense response to virus"/>
    <property type="evidence" value="ECO:0007669"/>
    <property type="project" value="UniProtKB-UniRule"/>
</dbReference>
<evidence type="ECO:0000256" key="3">
    <source>
        <dbReference type="ARBA" id="ARBA00022759"/>
    </source>
</evidence>
<feature type="binding site" evidence="10">
    <location>
        <position position="171"/>
    </location>
    <ligand>
        <name>Mn(2+)</name>
        <dbReference type="ChEBI" id="CHEBI:29035"/>
    </ligand>
</feature>
<evidence type="ECO:0000256" key="4">
    <source>
        <dbReference type="ARBA" id="ARBA00022801"/>
    </source>
</evidence>
<comment type="subunit">
    <text evidence="9 10">Homodimer, forms a heterotetramer with a Cas2 homodimer.</text>
</comment>
<accession>A0A923PNR3</accession>
<dbReference type="GO" id="GO:0004519">
    <property type="term" value="F:endonuclease activity"/>
    <property type="evidence" value="ECO:0007669"/>
    <property type="project" value="UniProtKB-UniRule"/>
</dbReference>
<evidence type="ECO:0000256" key="5">
    <source>
        <dbReference type="ARBA" id="ARBA00022842"/>
    </source>
</evidence>
<name>A0A923PNR3_9BACT</name>
<proteinExistence type="inferred from homology"/>
<keyword evidence="2 10" id="KW-0479">Metal-binding</keyword>
<keyword evidence="12" id="KW-1185">Reference proteome</keyword>
<dbReference type="AlphaFoldDB" id="A0A923PNR3"/>
<keyword evidence="8 10" id="KW-0464">Manganese</keyword>
<evidence type="ECO:0000313" key="12">
    <source>
        <dbReference type="Proteomes" id="UP000650081"/>
    </source>
</evidence>
<dbReference type="PANTHER" id="PTHR34353">
    <property type="entry name" value="CRISPR-ASSOCIATED ENDONUCLEASE CAS1 1"/>
    <property type="match status" value="1"/>
</dbReference>
<dbReference type="HAMAP" id="MF_01470">
    <property type="entry name" value="Cas1"/>
    <property type="match status" value="1"/>
</dbReference>
<dbReference type="Proteomes" id="UP000650081">
    <property type="component" value="Unassembled WGS sequence"/>
</dbReference>
<dbReference type="InterPro" id="IPR002729">
    <property type="entry name" value="CRISPR-assoc_Cas1"/>
</dbReference>